<reference evidence="2 3" key="1">
    <citation type="submission" date="2018-04" db="EMBL/GenBank/DDBJ databases">
        <authorList>
            <person name="Zhang X."/>
            <person name="Yuan J."/>
            <person name="Li F."/>
            <person name="Xiang J."/>
        </authorList>
    </citation>
    <scope>NUCLEOTIDE SEQUENCE [LARGE SCALE GENOMIC DNA]</scope>
    <source>
        <tissue evidence="2">Muscle</tissue>
    </source>
</reference>
<accession>A0A3R7R061</accession>
<proteinExistence type="predicted"/>
<gene>
    <name evidence="2" type="ORF">C7M84_010558</name>
</gene>
<dbReference type="Proteomes" id="UP000283509">
    <property type="component" value="Unassembled WGS sequence"/>
</dbReference>
<dbReference type="Gene3D" id="2.40.70.10">
    <property type="entry name" value="Acid Proteases"/>
    <property type="match status" value="1"/>
</dbReference>
<feature type="compositionally biased region" description="Basic and acidic residues" evidence="1">
    <location>
        <begin position="280"/>
        <end position="316"/>
    </location>
</feature>
<keyword evidence="3" id="KW-1185">Reference proteome</keyword>
<reference evidence="2 3" key="2">
    <citation type="submission" date="2019-01" db="EMBL/GenBank/DDBJ databases">
        <title>The decoding of complex shrimp genome reveals the adaptation for benthos swimmer, frequently molting mechanism and breeding impact on genome.</title>
        <authorList>
            <person name="Sun Y."/>
            <person name="Gao Y."/>
            <person name="Yu Y."/>
        </authorList>
    </citation>
    <scope>NUCLEOTIDE SEQUENCE [LARGE SCALE GENOMIC DNA]</scope>
    <source>
        <tissue evidence="2">Muscle</tissue>
    </source>
</reference>
<dbReference type="InterPro" id="IPR021109">
    <property type="entry name" value="Peptidase_aspartic_dom_sf"/>
</dbReference>
<evidence type="ECO:0000313" key="2">
    <source>
        <dbReference type="EMBL" id="ROT85602.1"/>
    </source>
</evidence>
<dbReference type="AlphaFoldDB" id="A0A3R7R061"/>
<evidence type="ECO:0000256" key="1">
    <source>
        <dbReference type="SAM" id="MobiDB-lite"/>
    </source>
</evidence>
<feature type="region of interest" description="Disordered" evidence="1">
    <location>
        <begin position="249"/>
        <end position="321"/>
    </location>
</feature>
<sequence>MQCPVAAEARNGTQGHNALGERSTGGVGVTDCFARALTPRLALRFLGLLEMSLAPGPLSVSSSPLPFSFSLFASASFFFSRFSLFLSYPSVFYPRSVSFLFSQLPFSIFESIISFFSLSHLFPPLFLSSPHFPSLSSYLHFPFLSSFLHFPSLLSYTFPSSKSPLPPPSPHISNLLGLFPFPSLPSLPPPPSLLPSISLLNLPSFFPPPIPSRSLPSTLYPLFSSHFPSFCPFTPPLYQPLHGDKTASSAFVSRHKRGAMSQRLRSQRGRGSCPALQGLRQERSETPRVGPTKEEEPAPKKGQKRKDVGMEGGEGRTRKKMKEEDDWGRDYYAQFDIYYEKADPSPHVSLKFCGQSVPFIVDTGSLDSYISREQARSLNLTIEDTSYGDEYVMGELSINKKK</sequence>
<name>A0A3R7R061_PENVA</name>
<evidence type="ECO:0000313" key="3">
    <source>
        <dbReference type="Proteomes" id="UP000283509"/>
    </source>
</evidence>
<organism evidence="2 3">
    <name type="scientific">Penaeus vannamei</name>
    <name type="common">Whiteleg shrimp</name>
    <name type="synonym">Litopenaeus vannamei</name>
    <dbReference type="NCBI Taxonomy" id="6689"/>
    <lineage>
        <taxon>Eukaryota</taxon>
        <taxon>Metazoa</taxon>
        <taxon>Ecdysozoa</taxon>
        <taxon>Arthropoda</taxon>
        <taxon>Crustacea</taxon>
        <taxon>Multicrustacea</taxon>
        <taxon>Malacostraca</taxon>
        <taxon>Eumalacostraca</taxon>
        <taxon>Eucarida</taxon>
        <taxon>Decapoda</taxon>
        <taxon>Dendrobranchiata</taxon>
        <taxon>Penaeoidea</taxon>
        <taxon>Penaeidae</taxon>
        <taxon>Penaeus</taxon>
    </lineage>
</organism>
<comment type="caution">
    <text evidence="2">The sequence shown here is derived from an EMBL/GenBank/DDBJ whole genome shotgun (WGS) entry which is preliminary data.</text>
</comment>
<feature type="compositionally biased region" description="Low complexity" evidence="1">
    <location>
        <begin position="261"/>
        <end position="272"/>
    </location>
</feature>
<protein>
    <submittedName>
        <fullName evidence="2">Uncharacterized protein</fullName>
    </submittedName>
</protein>
<dbReference type="EMBL" id="QCYY01000234">
    <property type="protein sequence ID" value="ROT85602.1"/>
    <property type="molecule type" value="Genomic_DNA"/>
</dbReference>